<dbReference type="NCBIfam" id="NF004012">
    <property type="entry name" value="PRK05477.1-2"/>
    <property type="match status" value="1"/>
</dbReference>
<dbReference type="InterPro" id="IPR003789">
    <property type="entry name" value="Asn/Gln_tRNA_amidoTrase-B-like"/>
</dbReference>
<keyword evidence="5 10" id="KW-0067">ATP-binding</keyword>
<evidence type="ECO:0000256" key="3">
    <source>
        <dbReference type="ARBA" id="ARBA00022598"/>
    </source>
</evidence>
<feature type="domain" description="Asn/Gln amidotransferase" evidence="11">
    <location>
        <begin position="330"/>
        <end position="482"/>
    </location>
</feature>
<dbReference type="EMBL" id="JAAMFK010000011">
    <property type="protein sequence ID" value="MBS9339197.1"/>
    <property type="molecule type" value="Genomic_DNA"/>
</dbReference>
<organism evidence="12 13">
    <name type="scientific">Fructobacillus broussonetiae</name>
    <dbReference type="NCBI Taxonomy" id="2713173"/>
    <lineage>
        <taxon>Bacteria</taxon>
        <taxon>Bacillati</taxon>
        <taxon>Bacillota</taxon>
        <taxon>Bacilli</taxon>
        <taxon>Lactobacillales</taxon>
        <taxon>Lactobacillaceae</taxon>
        <taxon>Fructobacillus</taxon>
    </lineage>
</organism>
<dbReference type="InterPro" id="IPR017958">
    <property type="entry name" value="Gln-tRNA_amidoTrfase_suB_CS"/>
</dbReference>
<dbReference type="NCBIfam" id="TIGR00133">
    <property type="entry name" value="gatB"/>
    <property type="match status" value="1"/>
</dbReference>
<dbReference type="Gene3D" id="1.10.10.410">
    <property type="match status" value="1"/>
</dbReference>
<dbReference type="NCBIfam" id="NF004011">
    <property type="entry name" value="PRK05477.1-1"/>
    <property type="match status" value="1"/>
</dbReference>
<comment type="catalytic activity">
    <reaction evidence="8 10">
        <text>L-aspartyl-tRNA(Asn) + L-glutamine + ATP + H2O = L-asparaginyl-tRNA(Asn) + L-glutamate + ADP + phosphate + 2 H(+)</text>
        <dbReference type="Rhea" id="RHEA:14513"/>
        <dbReference type="Rhea" id="RHEA-COMP:9674"/>
        <dbReference type="Rhea" id="RHEA-COMP:9677"/>
        <dbReference type="ChEBI" id="CHEBI:15377"/>
        <dbReference type="ChEBI" id="CHEBI:15378"/>
        <dbReference type="ChEBI" id="CHEBI:29985"/>
        <dbReference type="ChEBI" id="CHEBI:30616"/>
        <dbReference type="ChEBI" id="CHEBI:43474"/>
        <dbReference type="ChEBI" id="CHEBI:58359"/>
        <dbReference type="ChEBI" id="CHEBI:78515"/>
        <dbReference type="ChEBI" id="CHEBI:78516"/>
        <dbReference type="ChEBI" id="CHEBI:456216"/>
    </reaction>
</comment>
<dbReference type="InterPro" id="IPR006075">
    <property type="entry name" value="Asn/Gln-tRNA_Trfase_suB/E_cat"/>
</dbReference>
<evidence type="ECO:0000256" key="1">
    <source>
        <dbReference type="ARBA" id="ARBA00005306"/>
    </source>
</evidence>
<dbReference type="SUPFAM" id="SSF89095">
    <property type="entry name" value="GatB/YqeY motif"/>
    <property type="match status" value="1"/>
</dbReference>
<dbReference type="InterPro" id="IPR023168">
    <property type="entry name" value="GatB_Yqey_C_2"/>
</dbReference>
<sequence>MGIENFDTTIGLEVHVEMQTNSKLLSPSPVHYGDAPNENTNVIDWAYPGVLPVVNKGAIDYGMRVAMALHCDITRDIRWDRKNYVYPDNPKSYQTTQLHTPLGTNGYLDVTMPDGNVKRIGIEELHVEEDAGKNTHGTDGYSYVDLNRQGTPLVEIVSKPDIASPEEAYAYLEQLRRVILFTGVSEAKMQEGQMRADVNVSLKPHGSDKFGTRAEMKNVNSFHYVQSALEFEEKRQAKVIRSGGKLRQETRRYDEPTKSTILMRTKEQADDYRYFPEPDLSPIHIDDAWIERVRAELPKSATDRQKSYVEDLGLEPYDAGVLTQTLAMSNFFDATIAALPDSTDKSAAKRVANIMIGDVNAYLNKNQVELAETKLTPENLANMVKIIEDGTISTKQAKKVFTAIMEGEEPEAYAKAQGLVQISDPAVLTPWVTEILDANPQSIEDFKGGKDRATGFLIGQLMKKSKGQANPGILNKILLEELNKR</sequence>
<evidence type="ECO:0000256" key="5">
    <source>
        <dbReference type="ARBA" id="ARBA00022840"/>
    </source>
</evidence>
<evidence type="ECO:0000313" key="13">
    <source>
        <dbReference type="Proteomes" id="UP001519504"/>
    </source>
</evidence>
<comment type="function">
    <text evidence="7 10">Allows the formation of correctly charged Asn-tRNA(Asn) or Gln-tRNA(Gln) through the transamidation of misacylated Asp-tRNA(Asn) or Glu-tRNA(Gln) in organisms which lack either or both of asparaginyl-tRNA or glutaminyl-tRNA synthetases. The reaction takes place in the presence of glutamine and ATP through an activated phospho-Asp-tRNA(Asn) or phospho-Glu-tRNA(Gln).</text>
</comment>
<name>A0ABS5R2E0_9LACO</name>
<dbReference type="InterPro" id="IPR018027">
    <property type="entry name" value="Asn/Gln_amidotransferase"/>
</dbReference>
<gene>
    <name evidence="10 12" type="primary">gatB</name>
    <name evidence="12" type="ORF">G6R29_06205</name>
</gene>
<evidence type="ECO:0000256" key="10">
    <source>
        <dbReference type="HAMAP-Rule" id="MF_00121"/>
    </source>
</evidence>
<dbReference type="PANTHER" id="PTHR11659:SF0">
    <property type="entry name" value="GLUTAMYL-TRNA(GLN) AMIDOTRANSFERASE SUBUNIT B, MITOCHONDRIAL"/>
    <property type="match status" value="1"/>
</dbReference>
<dbReference type="HAMAP" id="MF_00121">
    <property type="entry name" value="GatB"/>
    <property type="match status" value="1"/>
</dbReference>
<dbReference type="PROSITE" id="PS01234">
    <property type="entry name" value="GATB"/>
    <property type="match status" value="1"/>
</dbReference>
<dbReference type="InterPro" id="IPR004413">
    <property type="entry name" value="GatB"/>
</dbReference>
<evidence type="ECO:0000256" key="2">
    <source>
        <dbReference type="ARBA" id="ARBA00011123"/>
    </source>
</evidence>
<evidence type="ECO:0000256" key="6">
    <source>
        <dbReference type="ARBA" id="ARBA00022917"/>
    </source>
</evidence>
<dbReference type="RefSeq" id="WP_213809479.1">
    <property type="nucleotide sequence ID" value="NZ_JAAMFK010000011.1"/>
</dbReference>
<evidence type="ECO:0000313" key="12">
    <source>
        <dbReference type="EMBL" id="MBS9339197.1"/>
    </source>
</evidence>
<protein>
    <recommendedName>
        <fullName evidence="10">Aspartyl/glutamyl-tRNA(Asn/Gln) amidotransferase subunit B</fullName>
        <shortName evidence="10">Asp/Glu-ADT subunit B</shortName>
        <ecNumber evidence="10">6.3.5.-</ecNumber>
    </recommendedName>
</protein>
<evidence type="ECO:0000259" key="11">
    <source>
        <dbReference type="SMART" id="SM00845"/>
    </source>
</evidence>
<dbReference type="Pfam" id="PF02637">
    <property type="entry name" value="GatB_Yqey"/>
    <property type="match status" value="1"/>
</dbReference>
<accession>A0ABS5R2E0</accession>
<keyword evidence="4 10" id="KW-0547">Nucleotide-binding</keyword>
<dbReference type="Proteomes" id="UP001519504">
    <property type="component" value="Unassembled WGS sequence"/>
</dbReference>
<dbReference type="PANTHER" id="PTHR11659">
    <property type="entry name" value="GLUTAMYL-TRNA GLN AMIDOTRANSFERASE SUBUNIT B MITOCHONDRIAL AND PROKARYOTIC PET112-RELATED"/>
    <property type="match status" value="1"/>
</dbReference>
<evidence type="ECO:0000256" key="7">
    <source>
        <dbReference type="ARBA" id="ARBA00024799"/>
    </source>
</evidence>
<dbReference type="NCBIfam" id="NF004014">
    <property type="entry name" value="PRK05477.1-4"/>
    <property type="match status" value="1"/>
</dbReference>
<comment type="subunit">
    <text evidence="2 10">Heterotrimer of A, B and C subunits.</text>
</comment>
<comment type="similarity">
    <text evidence="1 10">Belongs to the GatB/GatE family. GatB subfamily.</text>
</comment>
<evidence type="ECO:0000256" key="9">
    <source>
        <dbReference type="ARBA" id="ARBA00047913"/>
    </source>
</evidence>
<keyword evidence="6 10" id="KW-0648">Protein biosynthesis</keyword>
<comment type="catalytic activity">
    <reaction evidence="9 10">
        <text>L-glutamyl-tRNA(Gln) + L-glutamine + ATP + H2O = L-glutaminyl-tRNA(Gln) + L-glutamate + ADP + phosphate + H(+)</text>
        <dbReference type="Rhea" id="RHEA:17521"/>
        <dbReference type="Rhea" id="RHEA-COMP:9681"/>
        <dbReference type="Rhea" id="RHEA-COMP:9684"/>
        <dbReference type="ChEBI" id="CHEBI:15377"/>
        <dbReference type="ChEBI" id="CHEBI:15378"/>
        <dbReference type="ChEBI" id="CHEBI:29985"/>
        <dbReference type="ChEBI" id="CHEBI:30616"/>
        <dbReference type="ChEBI" id="CHEBI:43474"/>
        <dbReference type="ChEBI" id="CHEBI:58359"/>
        <dbReference type="ChEBI" id="CHEBI:78520"/>
        <dbReference type="ChEBI" id="CHEBI:78521"/>
        <dbReference type="ChEBI" id="CHEBI:456216"/>
    </reaction>
</comment>
<dbReference type="InterPro" id="IPR017959">
    <property type="entry name" value="Asn/Gln-tRNA_amidoTrfase_suB/E"/>
</dbReference>
<dbReference type="Pfam" id="PF02934">
    <property type="entry name" value="GatB_N"/>
    <property type="match status" value="1"/>
</dbReference>
<evidence type="ECO:0000256" key="4">
    <source>
        <dbReference type="ARBA" id="ARBA00022741"/>
    </source>
</evidence>
<dbReference type="GO" id="GO:0016874">
    <property type="term" value="F:ligase activity"/>
    <property type="evidence" value="ECO:0007669"/>
    <property type="project" value="UniProtKB-KW"/>
</dbReference>
<keyword evidence="13" id="KW-1185">Reference proteome</keyword>
<dbReference type="SMART" id="SM00845">
    <property type="entry name" value="GatB_Yqey"/>
    <property type="match status" value="1"/>
</dbReference>
<dbReference type="EC" id="6.3.5.-" evidence="10"/>
<evidence type="ECO:0000256" key="8">
    <source>
        <dbReference type="ARBA" id="ARBA00047380"/>
    </source>
</evidence>
<dbReference type="SUPFAM" id="SSF55931">
    <property type="entry name" value="Glutamine synthetase/guanido kinase"/>
    <property type="match status" value="1"/>
</dbReference>
<dbReference type="InterPro" id="IPR014746">
    <property type="entry name" value="Gln_synth/guanido_kin_cat_dom"/>
</dbReference>
<keyword evidence="3 10" id="KW-0436">Ligase</keyword>
<reference evidence="12 13" key="1">
    <citation type="submission" date="2020-02" db="EMBL/GenBank/DDBJ databases">
        <title>Fructobacillus sp. isolated from paper mulberry of Taiwan.</title>
        <authorList>
            <person name="Lin S.-T."/>
        </authorList>
    </citation>
    <scope>NUCLEOTIDE SEQUENCE [LARGE SCALE GENOMIC DNA]</scope>
    <source>
        <strain evidence="12 13">M2-14</strain>
    </source>
</reference>
<comment type="caution">
    <text evidence="12">The sequence shown here is derived from an EMBL/GenBank/DDBJ whole genome shotgun (WGS) entry which is preliminary data.</text>
</comment>
<proteinExistence type="inferred from homology"/>